<dbReference type="AlphaFoldDB" id="A0A197JBY1"/>
<dbReference type="EMBL" id="KV442152">
    <property type="protein sequence ID" value="OAQ22612.1"/>
    <property type="molecule type" value="Genomic_DNA"/>
</dbReference>
<dbReference type="InterPro" id="IPR013120">
    <property type="entry name" value="FAR_NAD-bd"/>
</dbReference>
<gene>
    <name evidence="3" type="ORF">K457DRAFT_25907</name>
</gene>
<dbReference type="GO" id="GO:0080019">
    <property type="term" value="F:alcohol-forming very long-chain fatty acyl-CoA reductase activity"/>
    <property type="evidence" value="ECO:0007669"/>
    <property type="project" value="InterPro"/>
</dbReference>
<name>A0A197JBY1_9FUNG</name>
<evidence type="ECO:0000259" key="2">
    <source>
        <dbReference type="Pfam" id="PF07993"/>
    </source>
</evidence>
<dbReference type="GO" id="GO:0005777">
    <property type="term" value="C:peroxisome"/>
    <property type="evidence" value="ECO:0007669"/>
    <property type="project" value="TreeGrafter"/>
</dbReference>
<evidence type="ECO:0000256" key="1">
    <source>
        <dbReference type="RuleBase" id="RU363097"/>
    </source>
</evidence>
<keyword evidence="1" id="KW-0521">NADP</keyword>
<protein>
    <recommendedName>
        <fullName evidence="1">Fatty acyl-CoA reductase</fullName>
        <ecNumber evidence="1">1.2.1.84</ecNumber>
    </recommendedName>
</protein>
<dbReference type="PANTHER" id="PTHR11011:SF45">
    <property type="entry name" value="FATTY ACYL-COA REDUCTASE CG8306-RELATED"/>
    <property type="match status" value="1"/>
</dbReference>
<evidence type="ECO:0000313" key="4">
    <source>
        <dbReference type="Proteomes" id="UP000078512"/>
    </source>
</evidence>
<organism evidence="3 4">
    <name type="scientific">Linnemannia elongata AG-77</name>
    <dbReference type="NCBI Taxonomy" id="1314771"/>
    <lineage>
        <taxon>Eukaryota</taxon>
        <taxon>Fungi</taxon>
        <taxon>Fungi incertae sedis</taxon>
        <taxon>Mucoromycota</taxon>
        <taxon>Mortierellomycotina</taxon>
        <taxon>Mortierellomycetes</taxon>
        <taxon>Mortierellales</taxon>
        <taxon>Mortierellaceae</taxon>
        <taxon>Linnemannia</taxon>
    </lineage>
</organism>
<dbReference type="GO" id="GO:0102965">
    <property type="term" value="F:alcohol-forming long-chain fatty acyl-CoA reductase activity"/>
    <property type="evidence" value="ECO:0007669"/>
    <property type="project" value="UniProtKB-EC"/>
</dbReference>
<dbReference type="Gene3D" id="3.40.50.720">
    <property type="entry name" value="NAD(P)-binding Rossmann-like Domain"/>
    <property type="match status" value="1"/>
</dbReference>
<dbReference type="InterPro" id="IPR036291">
    <property type="entry name" value="NAD(P)-bd_dom_sf"/>
</dbReference>
<feature type="domain" description="Thioester reductase (TE)" evidence="2">
    <location>
        <begin position="12"/>
        <end position="281"/>
    </location>
</feature>
<dbReference type="Proteomes" id="UP000078512">
    <property type="component" value="Unassembled WGS sequence"/>
</dbReference>
<dbReference type="SUPFAM" id="SSF51735">
    <property type="entry name" value="NAD(P)-binding Rossmann-fold domains"/>
    <property type="match status" value="1"/>
</dbReference>
<evidence type="ECO:0000313" key="3">
    <source>
        <dbReference type="EMBL" id="OAQ22612.1"/>
    </source>
</evidence>
<dbReference type="PANTHER" id="PTHR11011">
    <property type="entry name" value="MALE STERILITY PROTEIN 2-RELATED"/>
    <property type="match status" value="1"/>
</dbReference>
<comment type="catalytic activity">
    <reaction evidence="1">
        <text>a long-chain fatty acyl-CoA + 2 NADPH + 2 H(+) = a long-chain primary fatty alcohol + 2 NADP(+) + CoA</text>
        <dbReference type="Rhea" id="RHEA:52716"/>
        <dbReference type="ChEBI" id="CHEBI:15378"/>
        <dbReference type="ChEBI" id="CHEBI:57287"/>
        <dbReference type="ChEBI" id="CHEBI:57783"/>
        <dbReference type="ChEBI" id="CHEBI:58349"/>
        <dbReference type="ChEBI" id="CHEBI:77396"/>
        <dbReference type="ChEBI" id="CHEBI:83139"/>
        <dbReference type="EC" id="1.2.1.84"/>
    </reaction>
</comment>
<comment type="function">
    <text evidence="1">Catalyzes the reduction of fatty acyl-CoA to fatty alcohols.</text>
</comment>
<dbReference type="EC" id="1.2.1.84" evidence="1"/>
<dbReference type="GO" id="GO:0035336">
    <property type="term" value="P:long-chain fatty-acyl-CoA metabolic process"/>
    <property type="evidence" value="ECO:0007669"/>
    <property type="project" value="TreeGrafter"/>
</dbReference>
<sequence>MNFYTKNSVIFLTGATGFTGKVLLEKILRSLPQVKKIYLLVRCPTAKTVQCRVEEEIFSSPIFETLRSQFENELEFRRLVMRKIVPVHGDLVLEQLGLSESDLRMVQSDTNVIFNCAADTSWDRGLKEAVNVIKLLWTLRMIKVAQGMQHLSAFVHLSTAFVNIHMDGQVVGEKIYPFRLGDTETVFDKIEMMMERGEDFDSYECEVLRVFENTYIASKSLTESLFHSRYKQWQVPIVIVRPSAIGGALSEPVAGWVEGMTGLAACSVLCGLGVIQEWAGKSYWQSANPPPRGRISTDIRAHMYSIQDFESRFRQRFSEELVLALKKNEEDLRRLLANAYRIPRLYGKMYKYDCHFSAANTLALDKAAPAVLCGDMSLGIDWPEYLHKGNMGIHKHILKETVDRRVVVDYTWESIQRQYKPTERGVVSNGSDDSPTKSRL</sequence>
<dbReference type="STRING" id="1314771.A0A197JBY1"/>
<dbReference type="InterPro" id="IPR026055">
    <property type="entry name" value="FAR"/>
</dbReference>
<comment type="similarity">
    <text evidence="1">Belongs to the fatty acyl-CoA reductase family.</text>
</comment>
<accession>A0A197JBY1</accession>
<dbReference type="Pfam" id="PF07993">
    <property type="entry name" value="NAD_binding_4"/>
    <property type="match status" value="1"/>
</dbReference>
<proteinExistence type="inferred from homology"/>
<reference evidence="3 4" key="1">
    <citation type="submission" date="2016-05" db="EMBL/GenBank/DDBJ databases">
        <title>Genome sequencing reveals origins of a unique bacterial endosymbiosis in the earliest lineages of terrestrial Fungi.</title>
        <authorList>
            <consortium name="DOE Joint Genome Institute"/>
            <person name="Uehling J."/>
            <person name="Gryganskyi A."/>
            <person name="Hameed K."/>
            <person name="Tschaplinski T."/>
            <person name="Misztal P."/>
            <person name="Wu S."/>
            <person name="Desiro A."/>
            <person name="Vande Pol N."/>
            <person name="Du Z.-Y."/>
            <person name="Zienkiewicz A."/>
            <person name="Zienkiewicz K."/>
            <person name="Morin E."/>
            <person name="Tisserant E."/>
            <person name="Splivallo R."/>
            <person name="Hainaut M."/>
            <person name="Henrissat B."/>
            <person name="Ohm R."/>
            <person name="Kuo A."/>
            <person name="Yan J."/>
            <person name="Lipzen A."/>
            <person name="Nolan M."/>
            <person name="Labutti K."/>
            <person name="Barry K."/>
            <person name="Goldstein A."/>
            <person name="Labbe J."/>
            <person name="Schadt C."/>
            <person name="Tuskan G."/>
            <person name="Grigoriev I."/>
            <person name="Martin F."/>
            <person name="Vilgalys R."/>
            <person name="Bonito G."/>
        </authorList>
    </citation>
    <scope>NUCLEOTIDE SEQUENCE [LARGE SCALE GENOMIC DNA]</scope>
    <source>
        <strain evidence="3 4">AG-77</strain>
    </source>
</reference>
<keyword evidence="4" id="KW-1185">Reference proteome</keyword>
<keyword evidence="1" id="KW-0560">Oxidoreductase</keyword>
<keyword evidence="1" id="KW-0444">Lipid biosynthesis</keyword>
<dbReference type="OrthoDB" id="2426589at2759"/>
<keyword evidence="1" id="KW-0443">Lipid metabolism</keyword>